<dbReference type="Proteomes" id="UP000268033">
    <property type="component" value="Unassembled WGS sequence"/>
</dbReference>
<gene>
    <name evidence="2" type="ORF">EDC28_106106</name>
</gene>
<dbReference type="EMBL" id="RJUL01000006">
    <property type="protein sequence ID" value="ROQ24859.1"/>
    <property type="molecule type" value="Genomic_DNA"/>
</dbReference>
<keyword evidence="1" id="KW-0812">Transmembrane</keyword>
<dbReference type="AlphaFoldDB" id="A0A3N1PA02"/>
<evidence type="ECO:0000313" key="3">
    <source>
        <dbReference type="Proteomes" id="UP000268033"/>
    </source>
</evidence>
<proteinExistence type="predicted"/>
<dbReference type="RefSeq" id="WP_123421770.1">
    <property type="nucleotide sequence ID" value="NZ_RJUL01000006.1"/>
</dbReference>
<keyword evidence="1" id="KW-1133">Transmembrane helix</keyword>
<protein>
    <submittedName>
        <fullName evidence="2">Uncharacterized protein</fullName>
    </submittedName>
</protein>
<organism evidence="2 3">
    <name type="scientific">Gallaecimonas pentaromativorans</name>
    <dbReference type="NCBI Taxonomy" id="584787"/>
    <lineage>
        <taxon>Bacteria</taxon>
        <taxon>Pseudomonadati</taxon>
        <taxon>Pseudomonadota</taxon>
        <taxon>Gammaproteobacteria</taxon>
        <taxon>Enterobacterales</taxon>
        <taxon>Gallaecimonadaceae</taxon>
        <taxon>Gallaecimonas</taxon>
    </lineage>
</organism>
<evidence type="ECO:0000256" key="1">
    <source>
        <dbReference type="SAM" id="Phobius"/>
    </source>
</evidence>
<accession>A0A3N1PA02</accession>
<evidence type="ECO:0000313" key="2">
    <source>
        <dbReference type="EMBL" id="ROQ24859.1"/>
    </source>
</evidence>
<keyword evidence="1" id="KW-0472">Membrane</keyword>
<reference evidence="2 3" key="1">
    <citation type="submission" date="2018-11" db="EMBL/GenBank/DDBJ databases">
        <title>Genomic Encyclopedia of Type Strains, Phase IV (KMG-IV): sequencing the most valuable type-strain genomes for metagenomic binning, comparative biology and taxonomic classification.</title>
        <authorList>
            <person name="Goeker M."/>
        </authorList>
    </citation>
    <scope>NUCLEOTIDE SEQUENCE [LARGE SCALE GENOMIC DNA]</scope>
    <source>
        <strain evidence="2 3">DSM 21945</strain>
    </source>
</reference>
<name>A0A3N1PA02_9GAMM</name>
<comment type="caution">
    <text evidence="2">The sequence shown here is derived from an EMBL/GenBank/DDBJ whole genome shotgun (WGS) entry which is preliminary data.</text>
</comment>
<feature type="transmembrane region" description="Helical" evidence="1">
    <location>
        <begin position="14"/>
        <end position="32"/>
    </location>
</feature>
<sequence>MISFDTAIAFLNDYFRPILLLLSSAFAVYFAYKKIGNKVSAQFSIGSSSFTPMHIREIVLSNKKDKPVNIYAVHAVFHNDLWLELERFSPPKVLRAYESISLSMSPYSCLSVGSDEYDPDFTNANIYIESDEKVIECESRYRSDFLHKYSKISIKRCSYNGFIYDETVSFILVYILDGSLKTAFIHKSGYIGNEWEFTPNHLGEDATALNILSMIKSYKFDSIFNSYSIYKVESLGNVKAVKA</sequence>
<keyword evidence="3" id="KW-1185">Reference proteome</keyword>